<organism evidence="7 8">
    <name type="scientific">Thiothrix eikelboomii</name>
    <dbReference type="NCBI Taxonomy" id="92487"/>
    <lineage>
        <taxon>Bacteria</taxon>
        <taxon>Pseudomonadati</taxon>
        <taxon>Pseudomonadota</taxon>
        <taxon>Gammaproteobacteria</taxon>
        <taxon>Thiotrichales</taxon>
        <taxon>Thiotrichaceae</taxon>
        <taxon>Thiothrix</taxon>
    </lineage>
</organism>
<dbReference type="RefSeq" id="WP_143594361.1">
    <property type="nucleotide sequence ID" value="NZ_FUYB01000014.1"/>
</dbReference>
<dbReference type="Gene3D" id="1.10.3730.20">
    <property type="match status" value="1"/>
</dbReference>
<dbReference type="AlphaFoldDB" id="A0A1T4XB81"/>
<evidence type="ECO:0000256" key="3">
    <source>
        <dbReference type="ARBA" id="ARBA00022989"/>
    </source>
</evidence>
<dbReference type="EMBL" id="FUYB01000014">
    <property type="protein sequence ID" value="SKA86415.1"/>
    <property type="molecule type" value="Genomic_DNA"/>
</dbReference>
<evidence type="ECO:0000259" key="6">
    <source>
        <dbReference type="Pfam" id="PF00892"/>
    </source>
</evidence>
<dbReference type="OrthoDB" id="5565182at2"/>
<feature type="transmembrane region" description="Helical" evidence="5">
    <location>
        <begin position="236"/>
        <end position="258"/>
    </location>
</feature>
<keyword evidence="8" id="KW-1185">Reference proteome</keyword>
<feature type="transmembrane region" description="Helical" evidence="5">
    <location>
        <begin position="38"/>
        <end position="59"/>
    </location>
</feature>
<feature type="transmembrane region" description="Helical" evidence="5">
    <location>
        <begin position="151"/>
        <end position="169"/>
    </location>
</feature>
<dbReference type="GO" id="GO:0016020">
    <property type="term" value="C:membrane"/>
    <property type="evidence" value="ECO:0007669"/>
    <property type="project" value="UniProtKB-SubCell"/>
</dbReference>
<feature type="transmembrane region" description="Helical" evidence="5">
    <location>
        <begin position="128"/>
        <end position="145"/>
    </location>
</feature>
<dbReference type="SUPFAM" id="SSF103481">
    <property type="entry name" value="Multidrug resistance efflux transporter EmrE"/>
    <property type="match status" value="2"/>
</dbReference>
<feature type="transmembrane region" description="Helical" evidence="5">
    <location>
        <begin position="7"/>
        <end position="26"/>
    </location>
</feature>
<sequence>MTITNNSLVLRGLLISLLGYAVFSVHDALVKVLSDYSVFQIIFFAMLFSYLPFSLVRLADARALSLRPVHPWLVFLRAALMVGALCFAFMAFSRLPLVQVYVLLFTTPVLISLLAVPFLGERLQAGRAVLIILGLIGVLVVLRPTPQRLELGHLLGALSAFCGAGAAVISRKIGRQEISATLILSPLILNIITSGCLLYFVYKPMPLVDLCLMFLLGVLALLGQLLLLTGYRNAPAAVVAPMQYSQIIWATIFGSVFFNEAVDTFTMLGATITITAGILMVWRESRVSVHQPVIRSRNMRSVGSGPIPGFESEN</sequence>
<dbReference type="InterPro" id="IPR037185">
    <property type="entry name" value="EmrE-like"/>
</dbReference>
<feature type="domain" description="EamA" evidence="6">
    <location>
        <begin position="151"/>
        <end position="281"/>
    </location>
</feature>
<feature type="domain" description="EamA" evidence="6">
    <location>
        <begin position="11"/>
        <end position="142"/>
    </location>
</feature>
<name>A0A1T4XB81_9GAMM</name>
<dbReference type="PANTHER" id="PTHR22911">
    <property type="entry name" value="ACYL-MALONYL CONDENSING ENZYME-RELATED"/>
    <property type="match status" value="1"/>
</dbReference>
<feature type="transmembrane region" description="Helical" evidence="5">
    <location>
        <begin position="181"/>
        <end position="201"/>
    </location>
</feature>
<evidence type="ECO:0000256" key="2">
    <source>
        <dbReference type="ARBA" id="ARBA00022692"/>
    </source>
</evidence>
<gene>
    <name evidence="7" type="ORF">SAMN02745130_02710</name>
</gene>
<evidence type="ECO:0000256" key="5">
    <source>
        <dbReference type="SAM" id="Phobius"/>
    </source>
</evidence>
<keyword evidence="3 5" id="KW-1133">Transmembrane helix</keyword>
<feature type="transmembrane region" description="Helical" evidence="5">
    <location>
        <begin position="98"/>
        <end position="116"/>
    </location>
</feature>
<keyword evidence="4 5" id="KW-0472">Membrane</keyword>
<dbReference type="Proteomes" id="UP000190460">
    <property type="component" value="Unassembled WGS sequence"/>
</dbReference>
<dbReference type="Pfam" id="PF00892">
    <property type="entry name" value="EamA"/>
    <property type="match status" value="2"/>
</dbReference>
<keyword evidence="2 5" id="KW-0812">Transmembrane</keyword>
<evidence type="ECO:0000256" key="4">
    <source>
        <dbReference type="ARBA" id="ARBA00023136"/>
    </source>
</evidence>
<dbReference type="PANTHER" id="PTHR22911:SF6">
    <property type="entry name" value="SOLUTE CARRIER FAMILY 35 MEMBER G1"/>
    <property type="match status" value="1"/>
</dbReference>
<reference evidence="7 8" key="1">
    <citation type="submission" date="2017-02" db="EMBL/GenBank/DDBJ databases">
        <authorList>
            <person name="Peterson S.W."/>
        </authorList>
    </citation>
    <scope>NUCLEOTIDE SEQUENCE [LARGE SCALE GENOMIC DNA]</scope>
    <source>
        <strain evidence="7 8">ATCC 49788</strain>
    </source>
</reference>
<feature type="transmembrane region" description="Helical" evidence="5">
    <location>
        <begin position="207"/>
        <end position="229"/>
    </location>
</feature>
<protein>
    <submittedName>
        <fullName evidence="7">S-adenosylmethionine uptake transporter</fullName>
    </submittedName>
</protein>
<evidence type="ECO:0000256" key="1">
    <source>
        <dbReference type="ARBA" id="ARBA00004141"/>
    </source>
</evidence>
<accession>A0A1T4XB81</accession>
<comment type="subcellular location">
    <subcellularLocation>
        <location evidence="1">Membrane</location>
        <topology evidence="1">Multi-pass membrane protein</topology>
    </subcellularLocation>
</comment>
<evidence type="ECO:0000313" key="8">
    <source>
        <dbReference type="Proteomes" id="UP000190460"/>
    </source>
</evidence>
<proteinExistence type="predicted"/>
<evidence type="ECO:0000313" key="7">
    <source>
        <dbReference type="EMBL" id="SKA86415.1"/>
    </source>
</evidence>
<feature type="transmembrane region" description="Helical" evidence="5">
    <location>
        <begin position="264"/>
        <end position="282"/>
    </location>
</feature>
<feature type="transmembrane region" description="Helical" evidence="5">
    <location>
        <begin position="71"/>
        <end position="92"/>
    </location>
</feature>
<dbReference type="InterPro" id="IPR000620">
    <property type="entry name" value="EamA_dom"/>
</dbReference>